<sequence>MSRVIASIFSCVTLGAISLSACSSDRTVFTNDDQTPIVPDGGIADASQGCGYRCSRDLKKVLSTCVSDEGSVIAECPPGQGCGVDKCVDACTSAELSKGSTGCSFWMLPADEPRIDQGAGGCFAAMVSNTWDVPVNLTAEYGSAPLDISKSIYTVARLDPSSAPVYTPLTTALAPGQVAIVFLSQAEKPGAVEYQCPAGIKPALMADPILHGTTKTKAFHLVADAPIAAYSVFPYGGAPSAFPTATLLLPVSTWDTSYIAVTAASFGNAFPTAANRRTLQIVANEDDTKVTMRPNVDIAAGHDVAPALTGDVVEWSLAKGEVLQVTQLSSVSGSGIVTNKPVGMFGGSPCTLIPSGWYYCDDTQQQIAPFSQWGSSYALVPYLSRLEGVTGAVSESVQWSFVGAVDGTQLSYDPVRPPGAPETLSAGQVFTFETDAIVTVSSQDAKHPFHASVYMTSATYSGGRPGRGETLGDSDFVNVAPSDQFLDRYVFFADYTYPETSLTLVRRKTNTGFKPVTLACGGEISGWQPLGKSGEYEYTWVRLTSGFAPQKVGGGECGYGRHEATSEGPFGLYVWGLGAYASYGYVGGIGARPINAAPPLVVK</sequence>
<dbReference type="AlphaFoldDB" id="A0A0K1Q5T9"/>
<proteinExistence type="predicted"/>
<organism evidence="3 4">
    <name type="scientific">Labilithrix luteola</name>
    <dbReference type="NCBI Taxonomy" id="1391654"/>
    <lineage>
        <taxon>Bacteria</taxon>
        <taxon>Pseudomonadati</taxon>
        <taxon>Myxococcota</taxon>
        <taxon>Polyangia</taxon>
        <taxon>Polyangiales</taxon>
        <taxon>Labilitrichaceae</taxon>
        <taxon>Labilithrix</taxon>
    </lineage>
</organism>
<gene>
    <name evidence="3" type="ORF">AKJ09_07766</name>
</gene>
<feature type="signal peptide" evidence="1">
    <location>
        <begin position="1"/>
        <end position="21"/>
    </location>
</feature>
<keyword evidence="1" id="KW-0732">Signal</keyword>
<accession>A0A0K1Q5T9</accession>
<dbReference type="PANTHER" id="PTHR46534">
    <property type="entry name" value="IGGFC_BINDING DOMAIN-CONTAINING PROTEIN"/>
    <property type="match status" value="1"/>
</dbReference>
<dbReference type="Proteomes" id="UP000064967">
    <property type="component" value="Chromosome"/>
</dbReference>
<evidence type="ECO:0000313" key="3">
    <source>
        <dbReference type="EMBL" id="AKV01103.1"/>
    </source>
</evidence>
<evidence type="ECO:0000259" key="2">
    <source>
        <dbReference type="Pfam" id="PF17517"/>
    </source>
</evidence>
<dbReference type="KEGG" id="llu:AKJ09_07766"/>
<feature type="chain" id="PRO_5005466859" description="IgGFc-binding protein N-terminal domain-containing protein" evidence="1">
    <location>
        <begin position="22"/>
        <end position="603"/>
    </location>
</feature>
<keyword evidence="4" id="KW-1185">Reference proteome</keyword>
<dbReference type="RefSeq" id="WP_146652265.1">
    <property type="nucleotide sequence ID" value="NZ_CP012333.1"/>
</dbReference>
<feature type="domain" description="IgGFc-binding protein N-terminal" evidence="2">
    <location>
        <begin position="244"/>
        <end position="576"/>
    </location>
</feature>
<dbReference type="STRING" id="1391654.AKJ09_07766"/>
<protein>
    <recommendedName>
        <fullName evidence="2">IgGFc-binding protein N-terminal domain-containing protein</fullName>
    </recommendedName>
</protein>
<dbReference type="PANTHER" id="PTHR46534:SF1">
    <property type="entry name" value="IGGFC-BINDING PROTEIN N-TERMINAL DOMAIN-CONTAINING PROTEIN"/>
    <property type="match status" value="1"/>
</dbReference>
<dbReference type="OrthoDB" id="5524783at2"/>
<evidence type="ECO:0000256" key="1">
    <source>
        <dbReference type="SAM" id="SignalP"/>
    </source>
</evidence>
<dbReference type="Pfam" id="PF17517">
    <property type="entry name" value="IgGFc_binding"/>
    <property type="match status" value="1"/>
</dbReference>
<reference evidence="3 4" key="1">
    <citation type="submission" date="2015-08" db="EMBL/GenBank/DDBJ databases">
        <authorList>
            <person name="Babu N.S."/>
            <person name="Beckwith C.J."/>
            <person name="Beseler K.G."/>
            <person name="Brison A."/>
            <person name="Carone J.V."/>
            <person name="Caskin T.P."/>
            <person name="Diamond M."/>
            <person name="Durham M.E."/>
            <person name="Foxe J.M."/>
            <person name="Go M."/>
            <person name="Henderson B.A."/>
            <person name="Jones I.B."/>
            <person name="McGettigan J.A."/>
            <person name="Micheletti S.J."/>
            <person name="Nasrallah M.E."/>
            <person name="Ortiz D."/>
            <person name="Piller C.R."/>
            <person name="Privatt S.R."/>
            <person name="Schneider S.L."/>
            <person name="Sharp S."/>
            <person name="Smith T.C."/>
            <person name="Stanton J.D."/>
            <person name="Ullery H.E."/>
            <person name="Wilson R.J."/>
            <person name="Serrano M.G."/>
            <person name="Buck G."/>
            <person name="Lee V."/>
            <person name="Wang Y."/>
            <person name="Carvalho R."/>
            <person name="Voegtly L."/>
            <person name="Shi R."/>
            <person name="Duckworth R."/>
            <person name="Johnson A."/>
            <person name="Loviza R."/>
            <person name="Walstead R."/>
            <person name="Shah Z."/>
            <person name="Kiflezghi M."/>
            <person name="Wade K."/>
            <person name="Ball S.L."/>
            <person name="Bradley K.W."/>
            <person name="Asai D.J."/>
            <person name="Bowman C.A."/>
            <person name="Russell D.A."/>
            <person name="Pope W.H."/>
            <person name="Jacobs-Sera D."/>
            <person name="Hendrix R.W."/>
            <person name="Hatfull G.F."/>
        </authorList>
    </citation>
    <scope>NUCLEOTIDE SEQUENCE [LARGE SCALE GENOMIC DNA]</scope>
    <source>
        <strain evidence="3 4">DSM 27648</strain>
    </source>
</reference>
<dbReference type="InterPro" id="IPR035234">
    <property type="entry name" value="IgGFc-bd_N"/>
</dbReference>
<name>A0A0K1Q5T9_9BACT</name>
<dbReference type="PROSITE" id="PS51257">
    <property type="entry name" value="PROKAR_LIPOPROTEIN"/>
    <property type="match status" value="1"/>
</dbReference>
<evidence type="ECO:0000313" key="4">
    <source>
        <dbReference type="Proteomes" id="UP000064967"/>
    </source>
</evidence>
<dbReference type="EMBL" id="CP012333">
    <property type="protein sequence ID" value="AKV01103.1"/>
    <property type="molecule type" value="Genomic_DNA"/>
</dbReference>